<proteinExistence type="predicted"/>
<sequence length="102" mass="11585">MEAERRDERRHRLQRNNTTDGREKERERKRGQRENGGNGLKGTSDFSHSGPEGEEPQTAVFCSRSENAGLVQSAVVQSHRVEAGERADFLSLQPATAFFFFF</sequence>
<evidence type="ECO:0000313" key="2">
    <source>
        <dbReference type="EMBL" id="TNN28537.1"/>
    </source>
</evidence>
<dbReference type="EMBL" id="SRLO01006784">
    <property type="protein sequence ID" value="TNN28537.1"/>
    <property type="molecule type" value="Genomic_DNA"/>
</dbReference>
<name>A0A4Z2EHW1_9TELE</name>
<dbReference type="Proteomes" id="UP000314294">
    <property type="component" value="Unassembled WGS sequence"/>
</dbReference>
<dbReference type="AlphaFoldDB" id="A0A4Z2EHW1"/>
<gene>
    <name evidence="2" type="ORF">EYF80_061315</name>
</gene>
<evidence type="ECO:0000313" key="3">
    <source>
        <dbReference type="Proteomes" id="UP000314294"/>
    </source>
</evidence>
<organism evidence="2 3">
    <name type="scientific">Liparis tanakae</name>
    <name type="common">Tanaka's snailfish</name>
    <dbReference type="NCBI Taxonomy" id="230148"/>
    <lineage>
        <taxon>Eukaryota</taxon>
        <taxon>Metazoa</taxon>
        <taxon>Chordata</taxon>
        <taxon>Craniata</taxon>
        <taxon>Vertebrata</taxon>
        <taxon>Euteleostomi</taxon>
        <taxon>Actinopterygii</taxon>
        <taxon>Neopterygii</taxon>
        <taxon>Teleostei</taxon>
        <taxon>Neoteleostei</taxon>
        <taxon>Acanthomorphata</taxon>
        <taxon>Eupercaria</taxon>
        <taxon>Perciformes</taxon>
        <taxon>Cottioidei</taxon>
        <taxon>Cottales</taxon>
        <taxon>Liparidae</taxon>
        <taxon>Liparis</taxon>
    </lineage>
</organism>
<protein>
    <submittedName>
        <fullName evidence="2">Uncharacterized protein</fullName>
    </submittedName>
</protein>
<feature type="region of interest" description="Disordered" evidence="1">
    <location>
        <begin position="1"/>
        <end position="60"/>
    </location>
</feature>
<accession>A0A4Z2EHW1</accession>
<keyword evidence="3" id="KW-1185">Reference proteome</keyword>
<reference evidence="2 3" key="1">
    <citation type="submission" date="2019-03" db="EMBL/GenBank/DDBJ databases">
        <title>First draft genome of Liparis tanakae, snailfish: a comprehensive survey of snailfish specific genes.</title>
        <authorList>
            <person name="Kim W."/>
            <person name="Song I."/>
            <person name="Jeong J.-H."/>
            <person name="Kim D."/>
            <person name="Kim S."/>
            <person name="Ryu S."/>
            <person name="Song J.Y."/>
            <person name="Lee S.K."/>
        </authorList>
    </citation>
    <scope>NUCLEOTIDE SEQUENCE [LARGE SCALE GENOMIC DNA]</scope>
    <source>
        <tissue evidence="2">Muscle</tissue>
    </source>
</reference>
<evidence type="ECO:0000256" key="1">
    <source>
        <dbReference type="SAM" id="MobiDB-lite"/>
    </source>
</evidence>
<comment type="caution">
    <text evidence="2">The sequence shown here is derived from an EMBL/GenBank/DDBJ whole genome shotgun (WGS) entry which is preliminary data.</text>
</comment>